<feature type="transmembrane region" description="Helical" evidence="1">
    <location>
        <begin position="146"/>
        <end position="165"/>
    </location>
</feature>
<name>A0ABX9A177_9SPHN</name>
<feature type="transmembrane region" description="Helical" evidence="1">
    <location>
        <begin position="47"/>
        <end position="65"/>
    </location>
</feature>
<dbReference type="RefSeq" id="WP_221430773.1">
    <property type="nucleotide sequence ID" value="NZ_CP081294.1"/>
</dbReference>
<feature type="transmembrane region" description="Helical" evidence="1">
    <location>
        <begin position="20"/>
        <end position="38"/>
    </location>
</feature>
<evidence type="ECO:0000313" key="3">
    <source>
        <dbReference type="Proteomes" id="UP000824321"/>
    </source>
</evidence>
<evidence type="ECO:0000256" key="1">
    <source>
        <dbReference type="SAM" id="Phobius"/>
    </source>
</evidence>
<feature type="transmembrane region" description="Helical" evidence="1">
    <location>
        <begin position="85"/>
        <end position="111"/>
    </location>
</feature>
<accession>A0ABX9A177</accession>
<keyword evidence="1" id="KW-1133">Transmembrane helix</keyword>
<reference evidence="2 3" key="1">
    <citation type="submission" date="2021-08" db="EMBL/GenBank/DDBJ databases">
        <title>Comparative Genomics Analysis of the Genus Qipengyuania Reveals Extensive Genetic Diversity and Metabolic Versatility, Including the Description of Fifteen Novel Species.</title>
        <authorList>
            <person name="Liu Y."/>
        </authorList>
    </citation>
    <scope>NUCLEOTIDE SEQUENCE [LARGE SCALE GENOMIC DNA]</scope>
    <source>
        <strain evidence="2 3">1NDH1</strain>
    </source>
</reference>
<proteinExistence type="predicted"/>
<keyword evidence="1" id="KW-0472">Membrane</keyword>
<feature type="transmembrane region" description="Helical" evidence="1">
    <location>
        <begin position="185"/>
        <end position="205"/>
    </location>
</feature>
<keyword evidence="3" id="KW-1185">Reference proteome</keyword>
<dbReference type="EMBL" id="CP081294">
    <property type="protein sequence ID" value="QZD95031.1"/>
    <property type="molecule type" value="Genomic_DNA"/>
</dbReference>
<sequence length="224" mass="25205">MIGPAYLKIASETFRLLRVGLLPIVLYLAVFTGGYVYFETSALSSYALYWVFALFDWGAMFLLFLELLRRSGLLASGLRAGIGTYFVLGMVTGIPIILGVFALALPGIFLLTRWLPVFPRVFIAGGSKRDALVWSWQSTERLIKPLLVAMIGPVFTMALSVAAIFHHDYVYLVDQDWDYSPRYEFVISIVSNLAMLSSIVWYTLLSISTYRFVSQIETEQQLPA</sequence>
<gene>
    <name evidence="2" type="ORF">K3136_13305</name>
</gene>
<keyword evidence="1" id="KW-0812">Transmembrane</keyword>
<evidence type="ECO:0000313" key="2">
    <source>
        <dbReference type="EMBL" id="QZD95031.1"/>
    </source>
</evidence>
<protein>
    <submittedName>
        <fullName evidence="2">Uncharacterized protein</fullName>
    </submittedName>
</protein>
<dbReference type="Proteomes" id="UP000824321">
    <property type="component" value="Chromosome"/>
</dbReference>
<organism evidence="2 3">
    <name type="scientific">Qipengyuania gelatinilytica</name>
    <dbReference type="NCBI Taxonomy" id="2867231"/>
    <lineage>
        <taxon>Bacteria</taxon>
        <taxon>Pseudomonadati</taxon>
        <taxon>Pseudomonadota</taxon>
        <taxon>Alphaproteobacteria</taxon>
        <taxon>Sphingomonadales</taxon>
        <taxon>Erythrobacteraceae</taxon>
        <taxon>Qipengyuania</taxon>
    </lineage>
</organism>